<proteinExistence type="predicted"/>
<dbReference type="RefSeq" id="WP_386826613.1">
    <property type="nucleotide sequence ID" value="NZ_JBHTIF010000013.1"/>
</dbReference>
<dbReference type="InterPro" id="IPR001633">
    <property type="entry name" value="EAL_dom"/>
</dbReference>
<dbReference type="InterPro" id="IPR050706">
    <property type="entry name" value="Cyclic-di-GMP_PDE-like"/>
</dbReference>
<evidence type="ECO:0000313" key="2">
    <source>
        <dbReference type="EMBL" id="MFD0727706.1"/>
    </source>
</evidence>
<dbReference type="EMBL" id="JBHTIF010000013">
    <property type="protein sequence ID" value="MFD0727706.1"/>
    <property type="molecule type" value="Genomic_DNA"/>
</dbReference>
<dbReference type="SUPFAM" id="SSF141868">
    <property type="entry name" value="EAL domain-like"/>
    <property type="match status" value="1"/>
</dbReference>
<dbReference type="Gene3D" id="3.20.20.450">
    <property type="entry name" value="EAL domain"/>
    <property type="match status" value="1"/>
</dbReference>
<evidence type="ECO:0000313" key="3">
    <source>
        <dbReference type="Proteomes" id="UP001597110"/>
    </source>
</evidence>
<sequence>RAILAMALTLGIDTIAEGIETEAQREILVEQGCQFGQGYLFGAPRMIGRDSHRVAAVRYGTGHRPLH</sequence>
<reference evidence="3" key="1">
    <citation type="journal article" date="2019" name="Int. J. Syst. Evol. Microbiol.">
        <title>The Global Catalogue of Microorganisms (GCM) 10K type strain sequencing project: providing services to taxonomists for standard genome sequencing and annotation.</title>
        <authorList>
            <consortium name="The Broad Institute Genomics Platform"/>
            <consortium name="The Broad Institute Genome Sequencing Center for Infectious Disease"/>
            <person name="Wu L."/>
            <person name="Ma J."/>
        </authorList>
    </citation>
    <scope>NUCLEOTIDE SEQUENCE [LARGE SCALE GENOMIC DNA]</scope>
    <source>
        <strain evidence="3">CCUG 55585</strain>
    </source>
</reference>
<evidence type="ECO:0000259" key="1">
    <source>
        <dbReference type="PROSITE" id="PS50883"/>
    </source>
</evidence>
<name>A0ABW2YGZ3_9GAMM</name>
<dbReference type="PANTHER" id="PTHR33121">
    <property type="entry name" value="CYCLIC DI-GMP PHOSPHODIESTERASE PDEF"/>
    <property type="match status" value="1"/>
</dbReference>
<feature type="domain" description="EAL" evidence="1">
    <location>
        <begin position="1"/>
        <end position="58"/>
    </location>
</feature>
<feature type="non-terminal residue" evidence="2">
    <location>
        <position position="1"/>
    </location>
</feature>
<dbReference type="InterPro" id="IPR035919">
    <property type="entry name" value="EAL_sf"/>
</dbReference>
<dbReference type="PROSITE" id="PS50883">
    <property type="entry name" value="EAL"/>
    <property type="match status" value="1"/>
</dbReference>
<organism evidence="2 3">
    <name type="scientific">Lysobacter brunescens</name>
    <dbReference type="NCBI Taxonomy" id="262323"/>
    <lineage>
        <taxon>Bacteria</taxon>
        <taxon>Pseudomonadati</taxon>
        <taxon>Pseudomonadota</taxon>
        <taxon>Gammaproteobacteria</taxon>
        <taxon>Lysobacterales</taxon>
        <taxon>Lysobacteraceae</taxon>
        <taxon>Lysobacter</taxon>
    </lineage>
</organism>
<protein>
    <submittedName>
        <fullName evidence="2">EAL domain-containing protein</fullName>
    </submittedName>
</protein>
<keyword evidence="3" id="KW-1185">Reference proteome</keyword>
<gene>
    <name evidence="2" type="ORF">ACFQ0E_19100</name>
</gene>
<comment type="caution">
    <text evidence="2">The sequence shown here is derived from an EMBL/GenBank/DDBJ whole genome shotgun (WGS) entry which is preliminary data.</text>
</comment>
<dbReference type="Proteomes" id="UP001597110">
    <property type="component" value="Unassembled WGS sequence"/>
</dbReference>
<accession>A0ABW2YGZ3</accession>
<dbReference type="PANTHER" id="PTHR33121:SF70">
    <property type="entry name" value="SIGNALING PROTEIN YKOW"/>
    <property type="match status" value="1"/>
</dbReference>
<dbReference type="Pfam" id="PF00563">
    <property type="entry name" value="EAL"/>
    <property type="match status" value="1"/>
</dbReference>